<evidence type="ECO:0000313" key="2">
    <source>
        <dbReference type="EMBL" id="MPC74618.1"/>
    </source>
</evidence>
<comment type="caution">
    <text evidence="2">The sequence shown here is derived from an EMBL/GenBank/DDBJ whole genome shotgun (WGS) entry which is preliminary data.</text>
</comment>
<dbReference type="Proteomes" id="UP000324222">
    <property type="component" value="Unassembled WGS sequence"/>
</dbReference>
<dbReference type="AlphaFoldDB" id="A0A5B7I101"/>
<dbReference type="EMBL" id="VSRR010039308">
    <property type="protein sequence ID" value="MPC74618.1"/>
    <property type="molecule type" value="Genomic_DNA"/>
</dbReference>
<evidence type="ECO:0000256" key="1">
    <source>
        <dbReference type="SAM" id="MobiDB-lite"/>
    </source>
</evidence>
<feature type="region of interest" description="Disordered" evidence="1">
    <location>
        <begin position="26"/>
        <end position="53"/>
    </location>
</feature>
<proteinExistence type="predicted"/>
<name>A0A5B7I101_PORTR</name>
<reference evidence="2 3" key="1">
    <citation type="submission" date="2019-05" db="EMBL/GenBank/DDBJ databases">
        <title>Another draft genome of Portunus trituberculatus and its Hox gene families provides insights of decapod evolution.</title>
        <authorList>
            <person name="Jeong J.-H."/>
            <person name="Song I."/>
            <person name="Kim S."/>
            <person name="Choi T."/>
            <person name="Kim D."/>
            <person name="Ryu S."/>
            <person name="Kim W."/>
        </authorList>
    </citation>
    <scope>NUCLEOTIDE SEQUENCE [LARGE SCALE GENOMIC DNA]</scope>
    <source>
        <tissue evidence="2">Muscle</tissue>
    </source>
</reference>
<keyword evidence="3" id="KW-1185">Reference proteome</keyword>
<evidence type="ECO:0000313" key="3">
    <source>
        <dbReference type="Proteomes" id="UP000324222"/>
    </source>
</evidence>
<organism evidence="2 3">
    <name type="scientific">Portunus trituberculatus</name>
    <name type="common">Swimming crab</name>
    <name type="synonym">Neptunus trituberculatus</name>
    <dbReference type="NCBI Taxonomy" id="210409"/>
    <lineage>
        <taxon>Eukaryota</taxon>
        <taxon>Metazoa</taxon>
        <taxon>Ecdysozoa</taxon>
        <taxon>Arthropoda</taxon>
        <taxon>Crustacea</taxon>
        <taxon>Multicrustacea</taxon>
        <taxon>Malacostraca</taxon>
        <taxon>Eumalacostraca</taxon>
        <taxon>Eucarida</taxon>
        <taxon>Decapoda</taxon>
        <taxon>Pleocyemata</taxon>
        <taxon>Brachyura</taxon>
        <taxon>Eubrachyura</taxon>
        <taxon>Portunoidea</taxon>
        <taxon>Portunidae</taxon>
        <taxon>Portuninae</taxon>
        <taxon>Portunus</taxon>
    </lineage>
</organism>
<accession>A0A5B7I101</accession>
<protein>
    <submittedName>
        <fullName evidence="2">Uncharacterized protein</fullName>
    </submittedName>
</protein>
<gene>
    <name evidence="2" type="ORF">E2C01_068985</name>
</gene>
<sequence length="53" mass="5808">MLCMSFVPACLRNTLLVIPRLIVVEEEEGEGEGEEEAVEEEVGASEKEEGEVV</sequence>